<keyword evidence="3" id="KW-0418">Kinase</keyword>
<dbReference type="CDD" id="cd16936">
    <property type="entry name" value="HATPase_RsbW-like"/>
    <property type="match status" value="1"/>
</dbReference>
<evidence type="ECO:0000259" key="2">
    <source>
        <dbReference type="Pfam" id="PF13581"/>
    </source>
</evidence>
<dbReference type="InterPro" id="IPR036890">
    <property type="entry name" value="HATPase_C_sf"/>
</dbReference>
<dbReference type="InterPro" id="IPR003594">
    <property type="entry name" value="HATPase_dom"/>
</dbReference>
<feature type="domain" description="Histidine kinase/HSP90-like ATPase" evidence="2">
    <location>
        <begin position="29"/>
        <end position="138"/>
    </location>
</feature>
<keyword evidence="1" id="KW-0723">Serine/threonine-protein kinase</keyword>
<dbReference type="InterPro" id="IPR050267">
    <property type="entry name" value="Anti-sigma-factor_SerPK"/>
</dbReference>
<dbReference type="Gene3D" id="3.30.565.10">
    <property type="entry name" value="Histidine kinase-like ATPase, C-terminal domain"/>
    <property type="match status" value="1"/>
</dbReference>
<keyword evidence="3" id="KW-0808">Transferase</keyword>
<dbReference type="AlphaFoldDB" id="A0A239K753"/>
<proteinExistence type="predicted"/>
<reference evidence="3" key="1">
    <citation type="submission" date="2017-06" db="EMBL/GenBank/DDBJ databases">
        <authorList>
            <person name="Kim H.J."/>
            <person name="Triplett B.A."/>
        </authorList>
    </citation>
    <scope>NUCLEOTIDE SEQUENCE [LARGE SCALE GENOMIC DNA]</scope>
    <source>
        <strain evidence="3">CGMCC 4.1858</strain>
    </source>
</reference>
<name>A0A239K753_9ACTN</name>
<keyword evidence="4" id="KW-1185">Reference proteome</keyword>
<dbReference type="Pfam" id="PF13581">
    <property type="entry name" value="HATPase_c_2"/>
    <property type="match status" value="1"/>
</dbReference>
<dbReference type="Proteomes" id="UP000198280">
    <property type="component" value="Unassembled WGS sequence"/>
</dbReference>
<accession>A0A239K753</accession>
<dbReference type="PANTHER" id="PTHR35526:SF3">
    <property type="entry name" value="ANTI-SIGMA-F FACTOR RSBW"/>
    <property type="match status" value="1"/>
</dbReference>
<dbReference type="SUPFAM" id="SSF55874">
    <property type="entry name" value="ATPase domain of HSP90 chaperone/DNA topoisomerase II/histidine kinase"/>
    <property type="match status" value="1"/>
</dbReference>
<sequence>MLEELREPSAGDPAAEGCWLERDFAEGDLPRLRVLTEEFAMWAGLAAAHRGEFVLAVNEVASNAIVHGGGRGRLMLRRTDGEVQCRVTDRGPGFDAAVIPELLPGLDSRCGRGLWLVRLVTDHLTIVPGPVGTVVTLAIRLP</sequence>
<evidence type="ECO:0000256" key="1">
    <source>
        <dbReference type="ARBA" id="ARBA00022527"/>
    </source>
</evidence>
<evidence type="ECO:0000313" key="4">
    <source>
        <dbReference type="Proteomes" id="UP000198280"/>
    </source>
</evidence>
<evidence type="ECO:0000313" key="3">
    <source>
        <dbReference type="EMBL" id="SNT14286.1"/>
    </source>
</evidence>
<organism evidence="3 4">
    <name type="scientific">Actinacidiphila glaucinigra</name>
    <dbReference type="NCBI Taxonomy" id="235986"/>
    <lineage>
        <taxon>Bacteria</taxon>
        <taxon>Bacillati</taxon>
        <taxon>Actinomycetota</taxon>
        <taxon>Actinomycetes</taxon>
        <taxon>Kitasatosporales</taxon>
        <taxon>Streptomycetaceae</taxon>
        <taxon>Actinacidiphila</taxon>
    </lineage>
</organism>
<dbReference type="RefSeq" id="WP_089226334.1">
    <property type="nucleotide sequence ID" value="NZ_FZOF01000015.1"/>
</dbReference>
<dbReference type="GO" id="GO:0004674">
    <property type="term" value="F:protein serine/threonine kinase activity"/>
    <property type="evidence" value="ECO:0007669"/>
    <property type="project" value="UniProtKB-KW"/>
</dbReference>
<dbReference type="EMBL" id="FZOF01000015">
    <property type="protein sequence ID" value="SNT14286.1"/>
    <property type="molecule type" value="Genomic_DNA"/>
</dbReference>
<gene>
    <name evidence="3" type="ORF">SAMN05216252_11541</name>
</gene>
<dbReference type="OrthoDB" id="4350801at2"/>
<protein>
    <submittedName>
        <fullName evidence="3">Histidine kinase-like ATPase domain-containing protein</fullName>
    </submittedName>
</protein>
<dbReference type="PANTHER" id="PTHR35526">
    <property type="entry name" value="ANTI-SIGMA-F FACTOR RSBW-RELATED"/>
    <property type="match status" value="1"/>
</dbReference>